<protein>
    <submittedName>
        <fullName evidence="1">Uncharacterized protein</fullName>
    </submittedName>
</protein>
<gene>
    <name evidence="1" type="ORF">C6Y45_08165</name>
</gene>
<sequence length="103" mass="11870">MDAPFSASSLDSRKSQFFAEAAEDIKELRSGECWNHSDRRKAGGSRITITKALLFSRQLKIERNEKPLKWALLYLLKILIQKDVDFFAQGEYIIKVLLVYICS</sequence>
<dbReference type="Proteomes" id="UP000240509">
    <property type="component" value="Unassembled WGS sequence"/>
</dbReference>
<name>A0A2T4U6B3_9BACI</name>
<comment type="caution">
    <text evidence="1">The sequence shown here is derived from an EMBL/GenBank/DDBJ whole genome shotgun (WGS) entry which is preliminary data.</text>
</comment>
<organism evidence="1 2">
    <name type="scientific">Alkalicoccus saliphilus</name>
    <dbReference type="NCBI Taxonomy" id="200989"/>
    <lineage>
        <taxon>Bacteria</taxon>
        <taxon>Bacillati</taxon>
        <taxon>Bacillota</taxon>
        <taxon>Bacilli</taxon>
        <taxon>Bacillales</taxon>
        <taxon>Bacillaceae</taxon>
        <taxon>Alkalicoccus</taxon>
    </lineage>
</organism>
<reference evidence="1 2" key="1">
    <citation type="submission" date="2018-03" db="EMBL/GenBank/DDBJ databases">
        <title>Alkalicoccus saliphilus sp. nov., isolated from a mineral pool.</title>
        <authorList>
            <person name="Zhao B."/>
        </authorList>
    </citation>
    <scope>NUCLEOTIDE SEQUENCE [LARGE SCALE GENOMIC DNA]</scope>
    <source>
        <strain evidence="1 2">6AG</strain>
    </source>
</reference>
<accession>A0A2T4U6B3</accession>
<dbReference type="EMBL" id="PZJJ01000011">
    <property type="protein sequence ID" value="PTL38946.1"/>
    <property type="molecule type" value="Genomic_DNA"/>
</dbReference>
<proteinExistence type="predicted"/>
<evidence type="ECO:0000313" key="2">
    <source>
        <dbReference type="Proteomes" id="UP000240509"/>
    </source>
</evidence>
<evidence type="ECO:0000313" key="1">
    <source>
        <dbReference type="EMBL" id="PTL38946.1"/>
    </source>
</evidence>
<keyword evidence="2" id="KW-1185">Reference proteome</keyword>
<dbReference type="AlphaFoldDB" id="A0A2T4U6B3"/>